<name>A0A9W4XBK5_9GLOM</name>
<gene>
    <name evidence="1" type="ORF">FWILDA_LOCUS19252</name>
</gene>
<accession>A0A9W4XBK5</accession>
<protein>
    <submittedName>
        <fullName evidence="1">65_t:CDS:1</fullName>
    </submittedName>
</protein>
<evidence type="ECO:0000313" key="2">
    <source>
        <dbReference type="Proteomes" id="UP001153678"/>
    </source>
</evidence>
<proteinExistence type="predicted"/>
<dbReference type="EMBL" id="CAMKVN010022365">
    <property type="protein sequence ID" value="CAI2199797.1"/>
    <property type="molecule type" value="Genomic_DNA"/>
</dbReference>
<reference evidence="1" key="1">
    <citation type="submission" date="2022-08" db="EMBL/GenBank/DDBJ databases">
        <authorList>
            <person name="Kallberg Y."/>
            <person name="Tangrot J."/>
            <person name="Rosling A."/>
        </authorList>
    </citation>
    <scope>NUCLEOTIDE SEQUENCE</scope>
    <source>
        <strain evidence="1">Wild A</strain>
    </source>
</reference>
<feature type="non-terminal residue" evidence="1">
    <location>
        <position position="1"/>
    </location>
</feature>
<dbReference type="Proteomes" id="UP001153678">
    <property type="component" value="Unassembled WGS sequence"/>
</dbReference>
<sequence length="42" mass="4859">KNTPPKNIEIVYEENINVQNGKAYKRVTALHIDDDDNDDIFV</sequence>
<keyword evidence="2" id="KW-1185">Reference proteome</keyword>
<evidence type="ECO:0000313" key="1">
    <source>
        <dbReference type="EMBL" id="CAI2199797.1"/>
    </source>
</evidence>
<dbReference type="AlphaFoldDB" id="A0A9W4XBK5"/>
<comment type="caution">
    <text evidence="1">The sequence shown here is derived from an EMBL/GenBank/DDBJ whole genome shotgun (WGS) entry which is preliminary data.</text>
</comment>
<organism evidence="1 2">
    <name type="scientific">Funneliformis geosporum</name>
    <dbReference type="NCBI Taxonomy" id="1117311"/>
    <lineage>
        <taxon>Eukaryota</taxon>
        <taxon>Fungi</taxon>
        <taxon>Fungi incertae sedis</taxon>
        <taxon>Mucoromycota</taxon>
        <taxon>Glomeromycotina</taxon>
        <taxon>Glomeromycetes</taxon>
        <taxon>Glomerales</taxon>
        <taxon>Glomeraceae</taxon>
        <taxon>Funneliformis</taxon>
    </lineage>
</organism>